<dbReference type="AlphaFoldDB" id="A0A183C5H7"/>
<name>A0A183C5H7_GLOPA</name>
<reference evidence="2" key="1">
    <citation type="submission" date="2013-12" db="EMBL/GenBank/DDBJ databases">
        <authorList>
            <person name="Aslett M."/>
        </authorList>
    </citation>
    <scope>NUCLEOTIDE SEQUENCE [LARGE SCALE GENOMIC DNA]</scope>
    <source>
        <strain evidence="2">Lindley</strain>
    </source>
</reference>
<keyword evidence="2" id="KW-1185">Reference proteome</keyword>
<feature type="region of interest" description="Disordered" evidence="1">
    <location>
        <begin position="40"/>
        <end position="69"/>
    </location>
</feature>
<reference evidence="3" key="3">
    <citation type="submission" date="2016-06" db="UniProtKB">
        <authorList>
            <consortium name="WormBaseParasite"/>
        </authorList>
    </citation>
    <scope>IDENTIFICATION</scope>
</reference>
<dbReference type="Proteomes" id="UP000050741">
    <property type="component" value="Unassembled WGS sequence"/>
</dbReference>
<feature type="compositionally biased region" description="Pro residues" evidence="1">
    <location>
        <begin position="56"/>
        <end position="67"/>
    </location>
</feature>
<organism evidence="2 3">
    <name type="scientific">Globodera pallida</name>
    <name type="common">Potato cyst nematode worm</name>
    <name type="synonym">Heterodera pallida</name>
    <dbReference type="NCBI Taxonomy" id="36090"/>
    <lineage>
        <taxon>Eukaryota</taxon>
        <taxon>Metazoa</taxon>
        <taxon>Ecdysozoa</taxon>
        <taxon>Nematoda</taxon>
        <taxon>Chromadorea</taxon>
        <taxon>Rhabditida</taxon>
        <taxon>Tylenchina</taxon>
        <taxon>Tylenchomorpha</taxon>
        <taxon>Tylenchoidea</taxon>
        <taxon>Heteroderidae</taxon>
        <taxon>Heteroderinae</taxon>
        <taxon>Globodera</taxon>
    </lineage>
</organism>
<evidence type="ECO:0000313" key="2">
    <source>
        <dbReference type="Proteomes" id="UP000050741"/>
    </source>
</evidence>
<evidence type="ECO:0000313" key="3">
    <source>
        <dbReference type="WBParaSite" id="GPLIN_000812200"/>
    </source>
</evidence>
<dbReference type="WBParaSite" id="GPLIN_000812200">
    <property type="protein sequence ID" value="GPLIN_000812200"/>
    <property type="gene ID" value="GPLIN_000812200"/>
</dbReference>
<proteinExistence type="predicted"/>
<protein>
    <submittedName>
        <fullName evidence="3">Copine domain-containing protein</fullName>
    </submittedName>
</protein>
<evidence type="ECO:0000256" key="1">
    <source>
        <dbReference type="SAM" id="MobiDB-lite"/>
    </source>
</evidence>
<sequence length="85" mass="8896">MRVTASTSSVMTALKKAVIGVIGVNDYDTDKFMDNIGRGRRAPAQESEFARNKSHPFPPAMGPPPALKPGVGFPEAGSVGLKVVA</sequence>
<reference evidence="2" key="2">
    <citation type="submission" date="2014-05" db="EMBL/GenBank/DDBJ databases">
        <title>The genome and life-stage specific transcriptomes of Globodera pallida elucidate key aspects of plant parasitism by a cyst nematode.</title>
        <authorList>
            <person name="Cotton J.A."/>
            <person name="Lilley C.J."/>
            <person name="Jones L.M."/>
            <person name="Kikuchi T."/>
            <person name="Reid A.J."/>
            <person name="Thorpe P."/>
            <person name="Tsai I.J."/>
            <person name="Beasley H."/>
            <person name="Blok V."/>
            <person name="Cock P.J.A."/>
            <person name="Van den Akker S.E."/>
            <person name="Holroyd N."/>
            <person name="Hunt M."/>
            <person name="Mantelin S."/>
            <person name="Naghra H."/>
            <person name="Pain A."/>
            <person name="Palomares-Rius J.E."/>
            <person name="Zarowiecki M."/>
            <person name="Berriman M."/>
            <person name="Jones J.T."/>
            <person name="Urwin P.E."/>
        </authorList>
    </citation>
    <scope>NUCLEOTIDE SEQUENCE [LARGE SCALE GENOMIC DNA]</scope>
    <source>
        <strain evidence="2">Lindley</strain>
    </source>
</reference>
<accession>A0A183C5H7</accession>